<comment type="caution">
    <text evidence="1">The sequence shown here is derived from an EMBL/GenBank/DDBJ whole genome shotgun (WGS) entry which is preliminary data.</text>
</comment>
<accession>A0ABW0WJK0</accession>
<keyword evidence="2" id="KW-1185">Reference proteome</keyword>
<proteinExistence type="predicted"/>
<organism evidence="1 2">
    <name type="scientific">Streptomyces nogalater</name>
    <dbReference type="NCBI Taxonomy" id="38314"/>
    <lineage>
        <taxon>Bacteria</taxon>
        <taxon>Bacillati</taxon>
        <taxon>Actinomycetota</taxon>
        <taxon>Actinomycetes</taxon>
        <taxon>Kitasatosporales</taxon>
        <taxon>Streptomycetaceae</taxon>
        <taxon>Streptomyces</taxon>
    </lineage>
</organism>
<evidence type="ECO:0000313" key="2">
    <source>
        <dbReference type="Proteomes" id="UP001596065"/>
    </source>
</evidence>
<name>A0ABW0WJK0_STRNO</name>
<evidence type="ECO:0000313" key="1">
    <source>
        <dbReference type="EMBL" id="MFC5658432.1"/>
    </source>
</evidence>
<dbReference type="EMBL" id="JBHSOE010000044">
    <property type="protein sequence ID" value="MFC5658432.1"/>
    <property type="molecule type" value="Genomic_DNA"/>
</dbReference>
<dbReference type="RefSeq" id="WP_344352647.1">
    <property type="nucleotide sequence ID" value="NZ_BAAASM010000065.1"/>
</dbReference>
<dbReference type="Proteomes" id="UP001596065">
    <property type="component" value="Unassembled WGS sequence"/>
</dbReference>
<protein>
    <submittedName>
        <fullName evidence="1">Uncharacterized protein</fullName>
    </submittedName>
</protein>
<reference evidence="2" key="1">
    <citation type="journal article" date="2019" name="Int. J. Syst. Evol. Microbiol.">
        <title>The Global Catalogue of Microorganisms (GCM) 10K type strain sequencing project: providing services to taxonomists for standard genome sequencing and annotation.</title>
        <authorList>
            <consortium name="The Broad Institute Genomics Platform"/>
            <consortium name="The Broad Institute Genome Sequencing Center for Infectious Disease"/>
            <person name="Wu L."/>
            <person name="Ma J."/>
        </authorList>
    </citation>
    <scope>NUCLEOTIDE SEQUENCE [LARGE SCALE GENOMIC DNA]</scope>
    <source>
        <strain evidence="2">KCTC 5701</strain>
    </source>
</reference>
<sequence>MPASSRDRLRPAVFWRTAAVAVTSPSRRPYGPPGPLCDTAVRLCARLLDEGVPALHFSLNTTAATRHALDAPGIGTRPAMASSLRLEAELV</sequence>
<gene>
    <name evidence="1" type="ORF">ACFP3J_23500</name>
</gene>